<protein>
    <submittedName>
        <fullName evidence="3">Uncharacterized protein</fullName>
    </submittedName>
</protein>
<gene>
    <name evidence="3" type="ORF">OBBRIDRAFT_826127</name>
</gene>
<reference evidence="3 4" key="1">
    <citation type="submission" date="2016-07" db="EMBL/GenBank/DDBJ databases">
        <title>Draft genome of the white-rot fungus Obba rivulosa 3A-2.</title>
        <authorList>
            <consortium name="DOE Joint Genome Institute"/>
            <person name="Miettinen O."/>
            <person name="Riley R."/>
            <person name="Acob R."/>
            <person name="Barry K."/>
            <person name="Cullen D."/>
            <person name="De Vries R."/>
            <person name="Hainaut M."/>
            <person name="Hatakka A."/>
            <person name="Henrissat B."/>
            <person name="Hilden K."/>
            <person name="Kuo R."/>
            <person name="Labutti K."/>
            <person name="Lipzen A."/>
            <person name="Makela M.R."/>
            <person name="Sandor L."/>
            <person name="Spatafora J.W."/>
            <person name="Grigoriev I.V."/>
            <person name="Hibbett D.S."/>
        </authorList>
    </citation>
    <scope>NUCLEOTIDE SEQUENCE [LARGE SCALE GENOMIC DNA]</scope>
    <source>
        <strain evidence="3 4">3A-2</strain>
    </source>
</reference>
<name>A0A8E2DKK5_9APHY</name>
<feature type="region of interest" description="Disordered" evidence="1">
    <location>
        <begin position="40"/>
        <end position="80"/>
    </location>
</feature>
<keyword evidence="2" id="KW-0732">Signal</keyword>
<evidence type="ECO:0000313" key="3">
    <source>
        <dbReference type="EMBL" id="OCH90146.1"/>
    </source>
</evidence>
<evidence type="ECO:0000256" key="1">
    <source>
        <dbReference type="SAM" id="MobiDB-lite"/>
    </source>
</evidence>
<dbReference type="AlphaFoldDB" id="A0A8E2DKK5"/>
<dbReference type="Proteomes" id="UP000250043">
    <property type="component" value="Unassembled WGS sequence"/>
</dbReference>
<feature type="chain" id="PRO_5034028182" evidence="2">
    <location>
        <begin position="18"/>
        <end position="127"/>
    </location>
</feature>
<dbReference type="EMBL" id="KV722411">
    <property type="protein sequence ID" value="OCH90146.1"/>
    <property type="molecule type" value="Genomic_DNA"/>
</dbReference>
<organism evidence="3 4">
    <name type="scientific">Obba rivulosa</name>
    <dbReference type="NCBI Taxonomy" id="1052685"/>
    <lineage>
        <taxon>Eukaryota</taxon>
        <taxon>Fungi</taxon>
        <taxon>Dikarya</taxon>
        <taxon>Basidiomycota</taxon>
        <taxon>Agaricomycotina</taxon>
        <taxon>Agaricomycetes</taxon>
        <taxon>Polyporales</taxon>
        <taxon>Gelatoporiaceae</taxon>
        <taxon>Obba</taxon>
    </lineage>
</organism>
<evidence type="ECO:0000256" key="2">
    <source>
        <dbReference type="SAM" id="SignalP"/>
    </source>
</evidence>
<proteinExistence type="predicted"/>
<accession>A0A8E2DKK5</accession>
<evidence type="ECO:0000313" key="4">
    <source>
        <dbReference type="Proteomes" id="UP000250043"/>
    </source>
</evidence>
<keyword evidence="4" id="KW-1185">Reference proteome</keyword>
<sequence length="127" mass="13716">MVQCPLVSVWFLGTAGAWDLDKLCGAYGYLVRNKPCVQRGHKRPCPQAPQSARHTGGTAGAGRSQCSSSSTATRLRTPLEGGRDRGMLMLVHVLSVDRVALIARGRRECGIQALEALWIGGRRRGSE</sequence>
<feature type="signal peptide" evidence="2">
    <location>
        <begin position="1"/>
        <end position="17"/>
    </location>
</feature>
<feature type="compositionally biased region" description="Polar residues" evidence="1">
    <location>
        <begin position="64"/>
        <end position="74"/>
    </location>
</feature>